<organism evidence="1 2">
    <name type="scientific">Candidatus Woesebacteria bacterium RBG_13_34_9</name>
    <dbReference type="NCBI Taxonomy" id="1802477"/>
    <lineage>
        <taxon>Bacteria</taxon>
        <taxon>Candidatus Woeseibacteriota</taxon>
    </lineage>
</organism>
<proteinExistence type="predicted"/>
<sequence>MKEISRKGFLELGFATAAGALLSSCGICSKEEREMGNISEEKLWGTYKVGEAGLGEIQGLDMVCLDNEIKDVILNISKHSDIKDLKLATIEVTGKERNILMPLAWTVKDDKVTNRWSIWSFDNQNEIIPLNKRNKENMVFIDITKLNIQGCLVMGPRKDTGVEKFISYVQNWGWEMYLPYKDLDKKQGPIPLQQTAQALQEFLTK</sequence>
<name>A0A1F7X1Z0_9BACT</name>
<accession>A0A1F7X1Z0</accession>
<evidence type="ECO:0000313" key="1">
    <source>
        <dbReference type="EMBL" id="OGM09102.1"/>
    </source>
</evidence>
<protein>
    <recommendedName>
        <fullName evidence="3">Lipoprotein</fullName>
    </recommendedName>
</protein>
<gene>
    <name evidence="1" type="ORF">A2159_00560</name>
</gene>
<dbReference type="PROSITE" id="PS51257">
    <property type="entry name" value="PROKAR_LIPOPROTEIN"/>
    <property type="match status" value="1"/>
</dbReference>
<evidence type="ECO:0008006" key="3">
    <source>
        <dbReference type="Google" id="ProtNLM"/>
    </source>
</evidence>
<evidence type="ECO:0000313" key="2">
    <source>
        <dbReference type="Proteomes" id="UP000179219"/>
    </source>
</evidence>
<dbReference type="AlphaFoldDB" id="A0A1F7X1Z0"/>
<reference evidence="1 2" key="1">
    <citation type="journal article" date="2016" name="Nat. Commun.">
        <title>Thousands of microbial genomes shed light on interconnected biogeochemical processes in an aquifer system.</title>
        <authorList>
            <person name="Anantharaman K."/>
            <person name="Brown C.T."/>
            <person name="Hug L.A."/>
            <person name="Sharon I."/>
            <person name="Castelle C.J."/>
            <person name="Probst A.J."/>
            <person name="Thomas B.C."/>
            <person name="Singh A."/>
            <person name="Wilkins M.J."/>
            <person name="Karaoz U."/>
            <person name="Brodie E.L."/>
            <person name="Williams K.H."/>
            <person name="Hubbard S.S."/>
            <person name="Banfield J.F."/>
        </authorList>
    </citation>
    <scope>NUCLEOTIDE SEQUENCE [LARGE SCALE GENOMIC DNA]</scope>
</reference>
<dbReference type="EMBL" id="MGFP01000028">
    <property type="protein sequence ID" value="OGM09102.1"/>
    <property type="molecule type" value="Genomic_DNA"/>
</dbReference>
<comment type="caution">
    <text evidence="1">The sequence shown here is derived from an EMBL/GenBank/DDBJ whole genome shotgun (WGS) entry which is preliminary data.</text>
</comment>
<dbReference type="Proteomes" id="UP000179219">
    <property type="component" value="Unassembled WGS sequence"/>
</dbReference>